<accession>A0A8J6LMY1</accession>
<evidence type="ECO:0000256" key="2">
    <source>
        <dbReference type="ARBA" id="ARBA00004496"/>
    </source>
</evidence>
<dbReference type="Gene3D" id="3.30.70.1110">
    <property type="entry name" value="Histidine kinase CheA-like, P2 response regulator-binding domain"/>
    <property type="match status" value="1"/>
</dbReference>
<sequence>MTDQRDANFIDSDLLAAFIAETSEQIERLVTILLQIEADKERQSEFIDEMFRLAHNIKGSSGLIGLTEVTEVMHEIENLFSAVRNGQYALDNEAVDLLLSFTDEFSNYLTKNVMTTPFAGEKWLERIKSLTNKESSTRETNQKPVPPLILSEEEKAKVNAWQEEGKCVYEIDLKFSSDAQMRSVSAVIFLRYLRTLGNVLTTAPSEDLIPEENYASFRVVLFTEDQLTPEMEQSILNYPLNNGVQEINIRKWNYRNDDQKGIDPSAGDSLSAGQTIRVKAERIDNVINQLGKLLTIKTSLSHLYQSGYQGKPTWEQLAKILQELDQTVSTLQIGAMDLRMIPVRQLFSRFPKIVRDITKLLGKKVELHFVGEDTEIDKHIGEELIDALTHLLRNAVDHGLEDMETRKKLGKDPTGHITLGARQEGSHIVISVSDDGRGLDLEKIKEKAIATGLISEDNNLSDEEIIRLIFTPGFSTSSQVSEISGRGVGMDVVKTNLKRLQGDIDVQTEPGRGTTFLLRVPLTLAIIQSFMVKVGGQIFGIPVTDVVQSIIIKEEEIHTAGDQLIFYRYPETIPLVDLGEHFRFPFARDKMRIPVVIINSGRGHVGFIVEELIGLEDIMIKPINKAMGEVQQIAGAALLGSGQIGLILNHQLIAQQLLNID</sequence>
<dbReference type="InterPro" id="IPR036641">
    <property type="entry name" value="HPT_dom_sf"/>
</dbReference>
<evidence type="ECO:0000259" key="15">
    <source>
        <dbReference type="PROSITE" id="PS50109"/>
    </source>
</evidence>
<dbReference type="PANTHER" id="PTHR43395:SF10">
    <property type="entry name" value="CHEMOTAXIS PROTEIN CHEA"/>
    <property type="match status" value="1"/>
</dbReference>
<dbReference type="Gene3D" id="3.30.565.10">
    <property type="entry name" value="Histidine kinase-like ATPase, C-terminal domain"/>
    <property type="match status" value="1"/>
</dbReference>
<dbReference type="InterPro" id="IPR036890">
    <property type="entry name" value="HATPase_C_sf"/>
</dbReference>
<reference evidence="18" key="1">
    <citation type="submission" date="2020-06" db="EMBL/GenBank/DDBJ databases">
        <title>Novel chitinolytic bacterium.</title>
        <authorList>
            <person name="Ungkulpasvich U."/>
            <person name="Kosugi A."/>
            <person name="Uke A."/>
        </authorList>
    </citation>
    <scope>NUCLEOTIDE SEQUENCE</scope>
    <source>
        <strain evidence="18">UUS1-1</strain>
    </source>
</reference>
<dbReference type="EMBL" id="JAAKDE010000013">
    <property type="protein sequence ID" value="MBA2133338.1"/>
    <property type="molecule type" value="Genomic_DNA"/>
</dbReference>
<dbReference type="PRINTS" id="PR00344">
    <property type="entry name" value="BCTRLSENSOR"/>
</dbReference>
<comment type="caution">
    <text evidence="18">The sequence shown here is derived from an EMBL/GenBank/DDBJ whole genome shotgun (WGS) entry which is preliminary data.</text>
</comment>
<dbReference type="Gene3D" id="1.20.120.160">
    <property type="entry name" value="HPT domain"/>
    <property type="match status" value="1"/>
</dbReference>
<keyword evidence="11" id="KW-0067">ATP-binding</keyword>
<keyword evidence="9" id="KW-0547">Nucleotide-binding</keyword>
<dbReference type="GO" id="GO:0000155">
    <property type="term" value="F:phosphorelay sensor kinase activity"/>
    <property type="evidence" value="ECO:0007669"/>
    <property type="project" value="InterPro"/>
</dbReference>
<dbReference type="Pfam" id="PF02518">
    <property type="entry name" value="HATPase_c"/>
    <property type="match status" value="1"/>
</dbReference>
<dbReference type="PROSITE" id="PS50894">
    <property type="entry name" value="HPT"/>
    <property type="match status" value="1"/>
</dbReference>
<dbReference type="Pfam" id="PF01584">
    <property type="entry name" value="CheW"/>
    <property type="match status" value="1"/>
</dbReference>
<dbReference type="Proteomes" id="UP000657177">
    <property type="component" value="Unassembled WGS sequence"/>
</dbReference>
<evidence type="ECO:0000256" key="9">
    <source>
        <dbReference type="ARBA" id="ARBA00022741"/>
    </source>
</evidence>
<dbReference type="SUPFAM" id="SSF47384">
    <property type="entry name" value="Homodimeric domain of signal transducing histidine kinase"/>
    <property type="match status" value="1"/>
</dbReference>
<evidence type="ECO:0000256" key="3">
    <source>
        <dbReference type="ARBA" id="ARBA00012438"/>
    </source>
</evidence>
<dbReference type="InterPro" id="IPR008207">
    <property type="entry name" value="Sig_transdc_His_kin_Hpt_dom"/>
</dbReference>
<protein>
    <recommendedName>
        <fullName evidence="4">Chemotaxis protein CheA</fullName>
        <ecNumber evidence="3">2.7.13.3</ecNumber>
    </recommendedName>
</protein>
<dbReference type="PROSITE" id="PS50851">
    <property type="entry name" value="CHEW"/>
    <property type="match status" value="1"/>
</dbReference>
<dbReference type="Gene3D" id="2.30.30.40">
    <property type="entry name" value="SH3 Domains"/>
    <property type="match status" value="1"/>
</dbReference>
<dbReference type="SMART" id="SM00387">
    <property type="entry name" value="HATPase_c"/>
    <property type="match status" value="1"/>
</dbReference>
<dbReference type="InterPro" id="IPR036061">
    <property type="entry name" value="CheW-like_dom_sf"/>
</dbReference>
<dbReference type="InterPro" id="IPR037052">
    <property type="entry name" value="CheA-like_P2_sf"/>
</dbReference>
<evidence type="ECO:0000256" key="1">
    <source>
        <dbReference type="ARBA" id="ARBA00000085"/>
    </source>
</evidence>
<dbReference type="Gene3D" id="1.10.287.560">
    <property type="entry name" value="Histidine kinase CheA-like, homodimeric domain"/>
    <property type="match status" value="1"/>
</dbReference>
<keyword evidence="7 14" id="KW-0597">Phosphoprotein</keyword>
<dbReference type="GO" id="GO:0005737">
    <property type="term" value="C:cytoplasm"/>
    <property type="evidence" value="ECO:0007669"/>
    <property type="project" value="UniProtKB-SubCell"/>
</dbReference>
<dbReference type="GO" id="GO:0005524">
    <property type="term" value="F:ATP binding"/>
    <property type="evidence" value="ECO:0007669"/>
    <property type="project" value="UniProtKB-KW"/>
</dbReference>
<dbReference type="Pfam" id="PF07194">
    <property type="entry name" value="P2"/>
    <property type="match status" value="1"/>
</dbReference>
<dbReference type="InterPro" id="IPR051315">
    <property type="entry name" value="Bact_Chemotaxis_CheA"/>
</dbReference>
<dbReference type="SUPFAM" id="SSF47226">
    <property type="entry name" value="Histidine-containing phosphotransfer domain, HPT domain"/>
    <property type="match status" value="1"/>
</dbReference>
<feature type="modified residue" description="Phosphohistidine" evidence="14">
    <location>
        <position position="55"/>
    </location>
</feature>
<dbReference type="InterPro" id="IPR005467">
    <property type="entry name" value="His_kinase_dom"/>
</dbReference>
<evidence type="ECO:0000256" key="14">
    <source>
        <dbReference type="PROSITE-ProRule" id="PRU00110"/>
    </source>
</evidence>
<evidence type="ECO:0000313" key="19">
    <source>
        <dbReference type="Proteomes" id="UP000657177"/>
    </source>
</evidence>
<evidence type="ECO:0000256" key="13">
    <source>
        <dbReference type="ARBA" id="ARBA00035100"/>
    </source>
</evidence>
<feature type="domain" description="CheW-like" evidence="16">
    <location>
        <begin position="526"/>
        <end position="659"/>
    </location>
</feature>
<dbReference type="InterPro" id="IPR010808">
    <property type="entry name" value="CheA_P2-bd"/>
</dbReference>
<dbReference type="InterPro" id="IPR004105">
    <property type="entry name" value="CheA-like_dim"/>
</dbReference>
<evidence type="ECO:0000259" key="17">
    <source>
        <dbReference type="PROSITE" id="PS50894"/>
    </source>
</evidence>
<comment type="catalytic activity">
    <reaction evidence="1">
        <text>ATP + protein L-histidine = ADP + protein N-phospho-L-histidine.</text>
        <dbReference type="EC" id="2.7.13.3"/>
    </reaction>
</comment>
<dbReference type="SUPFAM" id="SSF55874">
    <property type="entry name" value="ATPase domain of HSP90 chaperone/DNA topoisomerase II/histidine kinase"/>
    <property type="match status" value="1"/>
</dbReference>
<keyword evidence="12" id="KW-0902">Two-component regulatory system</keyword>
<proteinExistence type="predicted"/>
<dbReference type="InterPro" id="IPR035891">
    <property type="entry name" value="CheY-binding_CheA"/>
</dbReference>
<dbReference type="InterPro" id="IPR004358">
    <property type="entry name" value="Sig_transdc_His_kin-like_C"/>
</dbReference>
<evidence type="ECO:0000256" key="7">
    <source>
        <dbReference type="ARBA" id="ARBA00022553"/>
    </source>
</evidence>
<evidence type="ECO:0000256" key="8">
    <source>
        <dbReference type="ARBA" id="ARBA00022679"/>
    </source>
</evidence>
<dbReference type="SMART" id="SM00260">
    <property type="entry name" value="CheW"/>
    <property type="match status" value="1"/>
</dbReference>
<dbReference type="Pfam" id="PF02895">
    <property type="entry name" value="H-kinase_dim"/>
    <property type="match status" value="1"/>
</dbReference>
<evidence type="ECO:0000256" key="5">
    <source>
        <dbReference type="ARBA" id="ARBA00022490"/>
    </source>
</evidence>
<dbReference type="Pfam" id="PF01627">
    <property type="entry name" value="Hpt"/>
    <property type="match status" value="1"/>
</dbReference>
<keyword evidence="6" id="KW-0145">Chemotaxis</keyword>
<dbReference type="SUPFAM" id="SSF50341">
    <property type="entry name" value="CheW-like"/>
    <property type="match status" value="1"/>
</dbReference>
<dbReference type="RefSeq" id="WP_181339785.1">
    <property type="nucleotide sequence ID" value="NZ_JAAKDE010000013.1"/>
</dbReference>
<comment type="function">
    <text evidence="13">Involved in the transmission of sensory signals from the chemoreceptors to the flagellar motors. CheA is autophosphorylated; it can transfer its phosphate group to either CheB or CheY.</text>
</comment>
<evidence type="ECO:0000259" key="16">
    <source>
        <dbReference type="PROSITE" id="PS50851"/>
    </source>
</evidence>
<name>A0A8J6LMY1_9FIRM</name>
<dbReference type="PANTHER" id="PTHR43395">
    <property type="entry name" value="SENSOR HISTIDINE KINASE CHEA"/>
    <property type="match status" value="1"/>
</dbReference>
<dbReference type="CDD" id="cd16916">
    <property type="entry name" value="HATPase_CheA-like"/>
    <property type="match status" value="1"/>
</dbReference>
<dbReference type="CDD" id="cd00088">
    <property type="entry name" value="HPT"/>
    <property type="match status" value="1"/>
</dbReference>
<dbReference type="GO" id="GO:0006935">
    <property type="term" value="P:chemotaxis"/>
    <property type="evidence" value="ECO:0007669"/>
    <property type="project" value="UniProtKB-KW"/>
</dbReference>
<feature type="domain" description="HPt" evidence="17">
    <location>
        <begin position="7"/>
        <end position="112"/>
    </location>
</feature>
<dbReference type="AlphaFoldDB" id="A0A8J6LMY1"/>
<keyword evidence="8" id="KW-0808">Transferase</keyword>
<keyword evidence="10" id="KW-0418">Kinase</keyword>
<keyword evidence="19" id="KW-1185">Reference proteome</keyword>
<evidence type="ECO:0000256" key="11">
    <source>
        <dbReference type="ARBA" id="ARBA00022840"/>
    </source>
</evidence>
<feature type="domain" description="Histidine kinase" evidence="15">
    <location>
        <begin position="315"/>
        <end position="524"/>
    </location>
</feature>
<evidence type="ECO:0000256" key="10">
    <source>
        <dbReference type="ARBA" id="ARBA00022777"/>
    </source>
</evidence>
<dbReference type="InterPro" id="IPR037006">
    <property type="entry name" value="CheA-like_homodim_sf"/>
</dbReference>
<dbReference type="FunFam" id="3.30.565.10:FF:000016">
    <property type="entry name" value="Chemotaxis protein CheA, putative"/>
    <property type="match status" value="1"/>
</dbReference>
<evidence type="ECO:0000256" key="12">
    <source>
        <dbReference type="ARBA" id="ARBA00023012"/>
    </source>
</evidence>
<dbReference type="InterPro" id="IPR003594">
    <property type="entry name" value="HATPase_dom"/>
</dbReference>
<dbReference type="SMART" id="SM01231">
    <property type="entry name" value="H-kinase_dim"/>
    <property type="match status" value="1"/>
</dbReference>
<dbReference type="SMART" id="SM00073">
    <property type="entry name" value="HPT"/>
    <property type="match status" value="1"/>
</dbReference>
<evidence type="ECO:0000256" key="6">
    <source>
        <dbReference type="ARBA" id="ARBA00022500"/>
    </source>
</evidence>
<dbReference type="PROSITE" id="PS50109">
    <property type="entry name" value="HIS_KIN"/>
    <property type="match status" value="1"/>
</dbReference>
<keyword evidence="5" id="KW-0963">Cytoplasm</keyword>
<dbReference type="SUPFAM" id="SSF55052">
    <property type="entry name" value="CheY-binding domain of CheA"/>
    <property type="match status" value="1"/>
</dbReference>
<evidence type="ECO:0000313" key="18">
    <source>
        <dbReference type="EMBL" id="MBA2133338.1"/>
    </source>
</evidence>
<dbReference type="EC" id="2.7.13.3" evidence="3"/>
<evidence type="ECO:0000256" key="4">
    <source>
        <dbReference type="ARBA" id="ARBA00021495"/>
    </source>
</evidence>
<dbReference type="InterPro" id="IPR036097">
    <property type="entry name" value="HisK_dim/P_sf"/>
</dbReference>
<gene>
    <name evidence="18" type="ORF">G5B42_07250</name>
</gene>
<organism evidence="18 19">
    <name type="scientific">Capillibacterium thermochitinicola</name>
    <dbReference type="NCBI Taxonomy" id="2699427"/>
    <lineage>
        <taxon>Bacteria</taxon>
        <taxon>Bacillati</taxon>
        <taxon>Bacillota</taxon>
        <taxon>Capillibacterium</taxon>
    </lineage>
</organism>
<comment type="subcellular location">
    <subcellularLocation>
        <location evidence="2">Cytoplasm</location>
    </subcellularLocation>
</comment>
<dbReference type="InterPro" id="IPR002545">
    <property type="entry name" value="CheW-lke_dom"/>
</dbReference>